<feature type="signal peptide" evidence="1">
    <location>
        <begin position="1"/>
        <end position="19"/>
    </location>
</feature>
<feature type="domain" description="Intracellular proteinase inhibitor BsuPI" evidence="2">
    <location>
        <begin position="72"/>
        <end position="157"/>
    </location>
</feature>
<dbReference type="InterPro" id="IPR020481">
    <property type="entry name" value="Intracell_prot_inh_BsuPI"/>
</dbReference>
<evidence type="ECO:0000256" key="1">
    <source>
        <dbReference type="SAM" id="SignalP"/>
    </source>
</evidence>
<keyword evidence="1" id="KW-0732">Signal</keyword>
<evidence type="ECO:0000313" key="4">
    <source>
        <dbReference type="Proteomes" id="UP000290649"/>
    </source>
</evidence>
<dbReference type="Pfam" id="PF12690">
    <property type="entry name" value="BsuPI"/>
    <property type="match status" value="1"/>
</dbReference>
<dbReference type="Proteomes" id="UP000290649">
    <property type="component" value="Unassembled WGS sequence"/>
</dbReference>
<dbReference type="OrthoDB" id="2453194at2"/>
<reference evidence="3 4" key="1">
    <citation type="journal article" date="2019" name="Int. J. Syst. Evol. Microbiol.">
        <title>Anaerobacillus alkaliphilus sp. nov., a novel alkaliphilic and moderately halophilic bacterium.</title>
        <authorList>
            <person name="Borsodi A.K."/>
            <person name="Aszalos J.M."/>
            <person name="Bihari P."/>
            <person name="Nagy I."/>
            <person name="Schumann P."/>
            <person name="Sproer C."/>
            <person name="Kovacs A.L."/>
            <person name="Boka K."/>
            <person name="Dobosy P."/>
            <person name="Ovari M."/>
            <person name="Szili-Kovacs T."/>
            <person name="Toth E."/>
        </authorList>
    </citation>
    <scope>NUCLEOTIDE SEQUENCE [LARGE SCALE GENOMIC DNA]</scope>
    <source>
        <strain evidence="3 4">B16-10</strain>
    </source>
</reference>
<dbReference type="PROSITE" id="PS51257">
    <property type="entry name" value="PROKAR_LIPOPROTEIN"/>
    <property type="match status" value="1"/>
</dbReference>
<dbReference type="Gene3D" id="2.60.40.2360">
    <property type="entry name" value="Intracellular proteinase inhibitor BsuPI"/>
    <property type="match status" value="1"/>
</dbReference>
<comment type="caution">
    <text evidence="3">The sequence shown here is derived from an EMBL/GenBank/DDBJ whole genome shotgun (WGS) entry which is preliminary data.</text>
</comment>
<name>A0A4Q0VTT6_9BACI</name>
<accession>A0A4Q0VTT6</accession>
<gene>
    <name evidence="3" type="ORF">DS745_08135</name>
</gene>
<dbReference type="RefSeq" id="WP_129077764.1">
    <property type="nucleotide sequence ID" value="NZ_QOUX01000027.1"/>
</dbReference>
<dbReference type="EMBL" id="QOUX01000027">
    <property type="protein sequence ID" value="RXJ02050.1"/>
    <property type="molecule type" value="Genomic_DNA"/>
</dbReference>
<proteinExistence type="predicted"/>
<keyword evidence="4" id="KW-1185">Reference proteome</keyword>
<feature type="chain" id="PRO_5020392061" description="Intracellular proteinase inhibitor BsuPI domain-containing protein" evidence="1">
    <location>
        <begin position="20"/>
        <end position="244"/>
    </location>
</feature>
<dbReference type="InterPro" id="IPR038144">
    <property type="entry name" value="IPI"/>
</dbReference>
<organism evidence="3 4">
    <name type="scientific">Anaerobacillus alkaliphilus</name>
    <dbReference type="NCBI Taxonomy" id="1548597"/>
    <lineage>
        <taxon>Bacteria</taxon>
        <taxon>Bacillati</taxon>
        <taxon>Bacillota</taxon>
        <taxon>Bacilli</taxon>
        <taxon>Bacillales</taxon>
        <taxon>Bacillaceae</taxon>
        <taxon>Anaerobacillus</taxon>
    </lineage>
</organism>
<evidence type="ECO:0000259" key="2">
    <source>
        <dbReference type="Pfam" id="PF12690"/>
    </source>
</evidence>
<sequence length="244" mass="27199">MKKYWKVLSSITLAAMIMAACGTVDTKQKEVVGGSPDTGYEEPTEETPELLLIEEDAIQVELVAKENVDKLYQFKLVNTTDKDITLTFANLQEYDFIIKDQTGSKVYQYSDDRMFGEAFVEKTIAAKDSIIMEIDLTEVIPTLDSGIYSLEIWSSARESDGFRTEIELTVSNDVSSGSTSELASLVGIVDSNSIEMKDSSGNVKVYRLTEDVKAYLEVVPENEPVTINFYEENGQFIITSIIVD</sequence>
<protein>
    <recommendedName>
        <fullName evidence="2">Intracellular proteinase inhibitor BsuPI domain-containing protein</fullName>
    </recommendedName>
</protein>
<evidence type="ECO:0000313" key="3">
    <source>
        <dbReference type="EMBL" id="RXJ02050.1"/>
    </source>
</evidence>
<dbReference type="AlphaFoldDB" id="A0A4Q0VTT6"/>